<gene>
    <name evidence="2" type="ORF">DFQ27_003816</name>
</gene>
<reference evidence="2" key="1">
    <citation type="journal article" date="2020" name="Fungal Divers.">
        <title>Resolving the Mortierellaceae phylogeny through synthesis of multi-gene phylogenetics and phylogenomics.</title>
        <authorList>
            <person name="Vandepol N."/>
            <person name="Liber J."/>
            <person name="Desiro A."/>
            <person name="Na H."/>
            <person name="Kennedy M."/>
            <person name="Barry K."/>
            <person name="Grigoriev I.V."/>
            <person name="Miller A.N."/>
            <person name="O'Donnell K."/>
            <person name="Stajich J.E."/>
            <person name="Bonito G."/>
        </authorList>
    </citation>
    <scope>NUCLEOTIDE SEQUENCE</scope>
    <source>
        <strain evidence="2">BC1065</strain>
    </source>
</reference>
<dbReference type="AlphaFoldDB" id="A0A9P6Q6T1"/>
<accession>A0A9P6Q6T1</accession>
<comment type="caution">
    <text evidence="2">The sequence shown here is derived from an EMBL/GenBank/DDBJ whole genome shotgun (WGS) entry which is preliminary data.</text>
</comment>
<organism evidence="2 3">
    <name type="scientific">Actinomortierella ambigua</name>
    <dbReference type="NCBI Taxonomy" id="1343610"/>
    <lineage>
        <taxon>Eukaryota</taxon>
        <taxon>Fungi</taxon>
        <taxon>Fungi incertae sedis</taxon>
        <taxon>Mucoromycota</taxon>
        <taxon>Mortierellomycotina</taxon>
        <taxon>Mortierellomycetes</taxon>
        <taxon>Mortierellales</taxon>
        <taxon>Mortierellaceae</taxon>
        <taxon>Actinomortierella</taxon>
    </lineage>
</organism>
<sequence>MKSTFIAALALAAVAAAQDVPCTVQLHVKMVQHSPRSSVPIIKCSMPPMQPKECFDRANAFAGIYKDSAFADGDFKSFYDISSSVDLSLPNTITEFPTICGIYGGKVEMPESW</sequence>
<evidence type="ECO:0000313" key="2">
    <source>
        <dbReference type="EMBL" id="KAG0259886.1"/>
    </source>
</evidence>
<proteinExistence type="predicted"/>
<keyword evidence="3" id="KW-1185">Reference proteome</keyword>
<evidence type="ECO:0000313" key="3">
    <source>
        <dbReference type="Proteomes" id="UP000807716"/>
    </source>
</evidence>
<dbReference type="OrthoDB" id="2373994at2759"/>
<name>A0A9P6Q6T1_9FUNG</name>
<protein>
    <submittedName>
        <fullName evidence="2">Uncharacterized protein</fullName>
    </submittedName>
</protein>
<feature type="chain" id="PRO_5040362152" evidence="1">
    <location>
        <begin position="18"/>
        <end position="113"/>
    </location>
</feature>
<feature type="signal peptide" evidence="1">
    <location>
        <begin position="1"/>
        <end position="17"/>
    </location>
</feature>
<keyword evidence="1" id="KW-0732">Signal</keyword>
<dbReference type="EMBL" id="JAAAJB010000267">
    <property type="protein sequence ID" value="KAG0259886.1"/>
    <property type="molecule type" value="Genomic_DNA"/>
</dbReference>
<dbReference type="Proteomes" id="UP000807716">
    <property type="component" value="Unassembled WGS sequence"/>
</dbReference>
<evidence type="ECO:0000256" key="1">
    <source>
        <dbReference type="SAM" id="SignalP"/>
    </source>
</evidence>